<accession>A0A2K9RC29</accession>
<dbReference type="SUPFAM" id="SSF56112">
    <property type="entry name" value="Protein kinase-like (PK-like)"/>
    <property type="match status" value="1"/>
</dbReference>
<dbReference type="RefSeq" id="WP_083580894.1">
    <property type="nucleotide sequence ID" value="NZ_CP071075.1"/>
</dbReference>
<proteinExistence type="predicted"/>
<evidence type="ECO:0000313" key="1">
    <source>
        <dbReference type="EMBL" id="AUT31293.1"/>
    </source>
</evidence>
<gene>
    <name evidence="1" type="primary">wejS</name>
</gene>
<organism evidence="1">
    <name type="scientific">Escherichia coli</name>
    <dbReference type="NCBI Taxonomy" id="562"/>
    <lineage>
        <taxon>Bacteria</taxon>
        <taxon>Pseudomonadati</taxon>
        <taxon>Pseudomonadota</taxon>
        <taxon>Gammaproteobacteria</taxon>
        <taxon>Enterobacterales</taxon>
        <taxon>Enterobacteriaceae</taxon>
        <taxon>Escherichia</taxon>
    </lineage>
</organism>
<protein>
    <submittedName>
        <fullName evidence="1">Capsular biosynthesis protein</fullName>
    </submittedName>
</protein>
<dbReference type="InterPro" id="IPR011009">
    <property type="entry name" value="Kinase-like_dom_sf"/>
</dbReference>
<sequence>MILITSAAYVDQEFVSEIGLIPPSFLPVQNRRLYELQVEMLREQDLNDDIHLSIPESFNINVYDEKKIKDLGVNIIRVPDGLSLGESVLHCWNSSASYHSDFRILHGDTLFIDLKLTGKNEVSIHKNKGLYKRASIEPPLRGGHSVDEISWIQNENRVISGYFSFDNPLLFISSLISCKSDFIGAINSYHLENPLTFNSSGQWLDLGHINSFFHSRTFLTTQRAFNDLKISRRTVLKKSSSKGKKIYAEGHWFNSIPSDIRLHTPQLLSLIKGGDDYSGSEYSLEYLYLLPLSDLFVFGALPLSSWKEILLSLKDVLSSLHQYSSDSCNLTSLDELYLCKTLERLNEHSYTTGIAFSEKKFAFSESHDELTLFELAKKSAEFINKASRDDVTIVHGDFCFSNLLFDSRVSAIKCIDPRGINAHGELTIYGDRRYDLAKLYHSIVGNYDLIISGNYELMNSGKAGDIKFYLDDEYQCNLEKEFKSIVLAGLKYDEDEIIAITIHLFLSMLPLHADRPDRQAAFISNAFRLYKKLIKE</sequence>
<dbReference type="EMBL" id="MG736913">
    <property type="protein sequence ID" value="AUT31293.1"/>
    <property type="molecule type" value="Genomic_DNA"/>
</dbReference>
<name>A0A2K9RC29_ECOLX</name>
<reference evidence="1" key="1">
    <citation type="journal article" date="2018" name="Can. J. Microbiol.">
        <title>Genetic diversity of K-antigen gene clusters of E. coli and their molecular typing using a suspension array.</title>
        <authorList>
            <person name="Yang S."/>
            <person name="Xi D."/>
            <person name="Jing F."/>
            <person name="Kong D."/>
            <person name="Wu J."/>
            <person name="Feng L."/>
            <person name="Cao B."/>
            <person name="Wang L."/>
        </authorList>
    </citation>
    <scope>NUCLEOTIDE SEQUENCE</scope>
    <source>
        <strain evidence="1">K11</strain>
    </source>
</reference>
<dbReference type="InterPro" id="IPR029044">
    <property type="entry name" value="Nucleotide-diphossugar_trans"/>
</dbReference>
<dbReference type="Gene3D" id="3.90.1200.10">
    <property type="match status" value="1"/>
</dbReference>
<dbReference type="SUPFAM" id="SSF53448">
    <property type="entry name" value="Nucleotide-diphospho-sugar transferases"/>
    <property type="match status" value="1"/>
</dbReference>
<dbReference type="AlphaFoldDB" id="A0A2K9RC29"/>